<dbReference type="EMBL" id="VSSQ01000271">
    <property type="protein sequence ID" value="MPL89046.1"/>
    <property type="molecule type" value="Genomic_DNA"/>
</dbReference>
<dbReference type="InterPro" id="IPR011990">
    <property type="entry name" value="TPR-like_helical_dom_sf"/>
</dbReference>
<name>A0A644VCH3_9ZZZZ</name>
<accession>A0A644VCH3</accession>
<comment type="caution">
    <text evidence="1">The sequence shown here is derived from an EMBL/GenBank/DDBJ whole genome shotgun (WGS) entry which is preliminary data.</text>
</comment>
<dbReference type="InterPro" id="IPR041662">
    <property type="entry name" value="SusD-like_2"/>
</dbReference>
<dbReference type="SUPFAM" id="SSF48452">
    <property type="entry name" value="TPR-like"/>
    <property type="match status" value="1"/>
</dbReference>
<organism evidence="1">
    <name type="scientific">bioreactor metagenome</name>
    <dbReference type="NCBI Taxonomy" id="1076179"/>
    <lineage>
        <taxon>unclassified sequences</taxon>
        <taxon>metagenomes</taxon>
        <taxon>ecological metagenomes</taxon>
    </lineage>
</organism>
<dbReference type="AlphaFoldDB" id="A0A644VCH3"/>
<sequence length="583" mass="66656">MGIIPGSQVIYIRRERHFLNLTNNPFNPDVIQTGYFKSRKNFNMKLKYFLLFLSSVIILGSCRKDFEEIDNNPQGFTTASDGSLFNGIIQSLLPTWNEQFYINNEILYAQTQQAALTKAAWGNFTLGTEDMWSNYYKTLPAIRELEKRFETYPETPATINMKAMLMIVRAYKTFKLTDIFGDIPYSEAGYGYQDLSKLYPVYDDQRDIYLSLLDDLAWAAENINDTEAVAEPFTTFANFDKLFNGRRDMWRKFANSLRLRHAMRMAEKEPLIASAVIGEIIENNLPVIYGYDFITPVLESACIWPGANGFSNESVSWSFREHNGLRMGSNVWHQLSATDDPAGSGIFDPRAYIFFEGDQNGQWVPFPQIPDQGTPSAQGIPYGSHRDDNGNYHIKNNVNYSPFNFFIIADENNMPVILMTGAEVHFIKAEAYFRGIGVAEDKMAADIEYMNGINASVGWWMNLADRLRLPVSGVKFTDKITIPQNLSAASVLMKFGSWNATSDEEKLRFIYTQRWIDAFRQPWEAYAEARRTGLTPREGDPIAHFRMPYPPSESQYNQANLNTARLKQGGDEPSVKVWWVPEK</sequence>
<evidence type="ECO:0000313" key="1">
    <source>
        <dbReference type="EMBL" id="MPL89046.1"/>
    </source>
</evidence>
<protein>
    <recommendedName>
        <fullName evidence="2">SusD/RagB family nutrient-binding outer membrane lipoprotein</fullName>
    </recommendedName>
</protein>
<evidence type="ECO:0008006" key="2">
    <source>
        <dbReference type="Google" id="ProtNLM"/>
    </source>
</evidence>
<dbReference type="Pfam" id="PF12771">
    <property type="entry name" value="SusD-like_2"/>
    <property type="match status" value="1"/>
</dbReference>
<dbReference type="Gene3D" id="1.25.40.390">
    <property type="match status" value="1"/>
</dbReference>
<reference evidence="1" key="1">
    <citation type="submission" date="2019-08" db="EMBL/GenBank/DDBJ databases">
        <authorList>
            <person name="Kucharzyk K."/>
            <person name="Murdoch R.W."/>
            <person name="Higgins S."/>
            <person name="Loffler F."/>
        </authorList>
    </citation>
    <scope>NUCLEOTIDE SEQUENCE</scope>
</reference>
<gene>
    <name evidence="1" type="ORF">SDC9_35077</name>
</gene>
<proteinExistence type="predicted"/>